<proteinExistence type="predicted"/>
<comment type="caution">
    <text evidence="2">The sequence shown here is derived from an EMBL/GenBank/DDBJ whole genome shotgun (WGS) entry which is preliminary data.</text>
</comment>
<evidence type="ECO:0000313" key="2">
    <source>
        <dbReference type="EMBL" id="GBM57938.1"/>
    </source>
</evidence>
<feature type="region of interest" description="Disordered" evidence="1">
    <location>
        <begin position="1"/>
        <end position="32"/>
    </location>
</feature>
<keyword evidence="3" id="KW-1185">Reference proteome</keyword>
<dbReference type="AlphaFoldDB" id="A0A4Y2GZM6"/>
<protein>
    <submittedName>
        <fullName evidence="2">Uncharacterized protein</fullName>
    </submittedName>
</protein>
<gene>
    <name evidence="2" type="ORF">AVEN_206009_1</name>
</gene>
<evidence type="ECO:0000256" key="1">
    <source>
        <dbReference type="SAM" id="MobiDB-lite"/>
    </source>
</evidence>
<dbReference type="EMBL" id="BGPR01001614">
    <property type="protein sequence ID" value="GBM57938.1"/>
    <property type="molecule type" value="Genomic_DNA"/>
</dbReference>
<sequence>MNGKIVTLEGTSTSSFRRSRLPQLRGKDQKSCLQRDMAHSQLTLTDTALEQPIVVVVASWEALCASQPVPPLKVYLTKPSNDLEHLWWKRVLNNPL</sequence>
<name>A0A4Y2GZM6_ARAVE</name>
<evidence type="ECO:0000313" key="3">
    <source>
        <dbReference type="Proteomes" id="UP000499080"/>
    </source>
</evidence>
<organism evidence="2 3">
    <name type="scientific">Araneus ventricosus</name>
    <name type="common">Orbweaver spider</name>
    <name type="synonym">Epeira ventricosa</name>
    <dbReference type="NCBI Taxonomy" id="182803"/>
    <lineage>
        <taxon>Eukaryota</taxon>
        <taxon>Metazoa</taxon>
        <taxon>Ecdysozoa</taxon>
        <taxon>Arthropoda</taxon>
        <taxon>Chelicerata</taxon>
        <taxon>Arachnida</taxon>
        <taxon>Araneae</taxon>
        <taxon>Araneomorphae</taxon>
        <taxon>Entelegynae</taxon>
        <taxon>Araneoidea</taxon>
        <taxon>Araneidae</taxon>
        <taxon>Araneus</taxon>
    </lineage>
</organism>
<dbReference type="Proteomes" id="UP000499080">
    <property type="component" value="Unassembled WGS sequence"/>
</dbReference>
<reference evidence="2 3" key="1">
    <citation type="journal article" date="2019" name="Sci. Rep.">
        <title>Orb-weaving spider Araneus ventricosus genome elucidates the spidroin gene catalogue.</title>
        <authorList>
            <person name="Kono N."/>
            <person name="Nakamura H."/>
            <person name="Ohtoshi R."/>
            <person name="Moran D.A.P."/>
            <person name="Shinohara A."/>
            <person name="Yoshida Y."/>
            <person name="Fujiwara M."/>
            <person name="Mori M."/>
            <person name="Tomita M."/>
            <person name="Arakawa K."/>
        </authorList>
    </citation>
    <scope>NUCLEOTIDE SEQUENCE [LARGE SCALE GENOMIC DNA]</scope>
</reference>
<accession>A0A4Y2GZM6</accession>